<evidence type="ECO:0000313" key="13">
    <source>
        <dbReference type="Proteomes" id="UP000189580"/>
    </source>
</evidence>
<dbReference type="GeneID" id="30036672"/>
<name>A0A167CX07_9ASCO</name>
<sequence>MSIEIDWNRLLEDEAELSEKIRSFLDSQFESLTLPPYIESVSVTSFKFGDAVPEVTIKHISDPFPEFYSDGSGDEEDGDSDNSDFDTSWPSEDAIDTTEELDSLHFHGRRSRRSSRRENTRSVEDLRNVSPSISSLPSYHTDEELPDPSRRPSFSRDVDQQQHLHDPFMANMNYFHPALSSNLLSNMRSPLYTPGPGHLYGSGIRSPIPEVLLSPNRGATSPIRTSASPDISIPSRQIPLGDTSRAFSDGQNQSPSSNQRNGPRLGTPLSMDGSSTCQPEPSVNPSPRDNDIQFFLEILYKGNMQLGITATLLLNYPSPSFVSLPVKITITGLEIHTLAVLAYVSNRIHFSFICDIEDNDDTEDTMRLLRHEKIDIIRDIHIESEIGDQHTNGPVLRNVGKVEKFLLERIRSMARDELAWPGWITFEF</sequence>
<comment type="similarity">
    <text evidence="9">Belongs to the MDM12 family.</text>
</comment>
<organism evidence="12 13">
    <name type="scientific">Sugiyamaella lignohabitans</name>
    <dbReference type="NCBI Taxonomy" id="796027"/>
    <lineage>
        <taxon>Eukaryota</taxon>
        <taxon>Fungi</taxon>
        <taxon>Dikarya</taxon>
        <taxon>Ascomycota</taxon>
        <taxon>Saccharomycotina</taxon>
        <taxon>Dipodascomycetes</taxon>
        <taxon>Dipodascales</taxon>
        <taxon>Trichomonascaceae</taxon>
        <taxon>Sugiyamaella</taxon>
    </lineage>
</organism>
<feature type="compositionally biased region" description="Polar residues" evidence="10">
    <location>
        <begin position="245"/>
        <end position="261"/>
    </location>
</feature>
<dbReference type="GO" id="GO:0005789">
    <property type="term" value="C:endoplasmic reticulum membrane"/>
    <property type="evidence" value="ECO:0007669"/>
    <property type="project" value="UniProtKB-SubCell"/>
</dbReference>
<evidence type="ECO:0000256" key="5">
    <source>
        <dbReference type="ARBA" id="ARBA00023055"/>
    </source>
</evidence>
<dbReference type="GO" id="GO:0032865">
    <property type="term" value="C:ERMES complex"/>
    <property type="evidence" value="ECO:0007669"/>
    <property type="project" value="UniProtKB-UniRule"/>
</dbReference>
<gene>
    <name evidence="9 12" type="primary">MDM12</name>
    <name evidence="12" type="ORF">AWJ20_453</name>
</gene>
<dbReference type="PROSITE" id="PS51847">
    <property type="entry name" value="SMP"/>
    <property type="match status" value="1"/>
</dbReference>
<dbReference type="GO" id="GO:0008289">
    <property type="term" value="F:lipid binding"/>
    <property type="evidence" value="ECO:0007669"/>
    <property type="project" value="UniProtKB-KW"/>
</dbReference>
<dbReference type="InterPro" id="IPR031468">
    <property type="entry name" value="SMP_LBD"/>
</dbReference>
<evidence type="ECO:0000256" key="9">
    <source>
        <dbReference type="HAMAP-Rule" id="MF_03104"/>
    </source>
</evidence>
<keyword evidence="2" id="KW-0813">Transport</keyword>
<keyword evidence="5" id="KW-0445">Lipid transport</keyword>
<feature type="region of interest" description="Disordered" evidence="10">
    <location>
        <begin position="212"/>
        <end position="288"/>
    </location>
</feature>
<dbReference type="RefSeq" id="XP_018734686.1">
    <property type="nucleotide sequence ID" value="XM_018881609.1"/>
</dbReference>
<evidence type="ECO:0000256" key="3">
    <source>
        <dbReference type="ARBA" id="ARBA00022787"/>
    </source>
</evidence>
<dbReference type="GO" id="GO:0015914">
    <property type="term" value="P:phospholipid transport"/>
    <property type="evidence" value="ECO:0007669"/>
    <property type="project" value="TreeGrafter"/>
</dbReference>
<evidence type="ECO:0000256" key="6">
    <source>
        <dbReference type="ARBA" id="ARBA00023121"/>
    </source>
</evidence>
<comment type="subcellular location">
    <subcellularLocation>
        <location evidence="1">Membrane</location>
    </subcellularLocation>
    <subcellularLocation>
        <location evidence="9">Mitochondrion outer membrane</location>
        <topology evidence="9">Peripheral membrane protein</topology>
        <orientation evidence="9">Cytoplasmic side</orientation>
    </subcellularLocation>
    <subcellularLocation>
        <location evidence="9">Endoplasmic reticulum membrane</location>
        <topology evidence="9">Peripheral membrane protein</topology>
        <orientation evidence="9">Cytoplasmic side</orientation>
    </subcellularLocation>
    <text evidence="9">The ERMES/MDM complex localizes to a few discrete foci (around 10 per single cell), that represent mitochondria-endoplasmic reticulum junctions. These foci are often found next to mtDNA nucleoids.</text>
</comment>
<dbReference type="PANTHER" id="PTHR28204:SF1">
    <property type="entry name" value="MITOCHONDRIAL DISTRIBUTION AND MORPHOLOGY PROTEIN 12"/>
    <property type="match status" value="1"/>
</dbReference>
<evidence type="ECO:0000259" key="11">
    <source>
        <dbReference type="PROSITE" id="PS51847"/>
    </source>
</evidence>
<feature type="region of interest" description="Disordered" evidence="10">
    <location>
        <begin position="62"/>
        <end position="159"/>
    </location>
</feature>
<comment type="subunit">
    <text evidence="9">Component of the ER-mitochondria encounter structure (ERMES) or MDM complex, composed of MMM1, MDM10, MDM12 and MDM34. A MMM1 homodimer associates with one molecule of MDM12 on each side in a pairwise head-to-tail manner, and the SMP-LTD domains of MMM1 and MDM12 generate a continuous hydrophobic tunnel for phospholipid trafficking.</text>
</comment>
<feature type="compositionally biased region" description="Polar residues" evidence="10">
    <location>
        <begin position="217"/>
        <end position="229"/>
    </location>
</feature>
<feature type="compositionally biased region" description="Basic and acidic residues" evidence="10">
    <location>
        <begin position="116"/>
        <end position="127"/>
    </location>
</feature>
<dbReference type="HAMAP" id="MF_03104">
    <property type="entry name" value="Mdm12"/>
    <property type="match status" value="1"/>
</dbReference>
<dbReference type="AlphaFoldDB" id="A0A167CX07"/>
<feature type="compositionally biased region" description="Polar residues" evidence="10">
    <location>
        <begin position="129"/>
        <end position="138"/>
    </location>
</feature>
<dbReference type="GO" id="GO:0045040">
    <property type="term" value="P:protein insertion into mitochondrial outer membrane"/>
    <property type="evidence" value="ECO:0007669"/>
    <property type="project" value="UniProtKB-UniRule"/>
</dbReference>
<keyword evidence="8 9" id="KW-0472">Membrane</keyword>
<dbReference type="EMBL" id="CP014501">
    <property type="protein sequence ID" value="ANB12209.1"/>
    <property type="molecule type" value="Genomic_DNA"/>
</dbReference>
<feature type="compositionally biased region" description="Acidic residues" evidence="10">
    <location>
        <begin position="72"/>
        <end position="84"/>
    </location>
</feature>
<evidence type="ECO:0000256" key="7">
    <source>
        <dbReference type="ARBA" id="ARBA00023128"/>
    </source>
</evidence>
<feature type="domain" description="SMP-LTD" evidence="11">
    <location>
        <begin position="1"/>
        <end position="428"/>
    </location>
</feature>
<evidence type="ECO:0000256" key="2">
    <source>
        <dbReference type="ARBA" id="ARBA00022448"/>
    </source>
</evidence>
<accession>A0A167CX07</accession>
<feature type="compositionally biased region" description="Polar residues" evidence="10">
    <location>
        <begin position="272"/>
        <end position="287"/>
    </location>
</feature>
<dbReference type="CDD" id="cd21672">
    <property type="entry name" value="SMP_Mdm12"/>
    <property type="match status" value="1"/>
</dbReference>
<feature type="compositionally biased region" description="Basic and acidic residues" evidence="10">
    <location>
        <begin position="140"/>
        <end position="159"/>
    </location>
</feature>
<evidence type="ECO:0000256" key="8">
    <source>
        <dbReference type="ARBA" id="ARBA00023136"/>
    </source>
</evidence>
<keyword evidence="3 9" id="KW-1000">Mitochondrion outer membrane</keyword>
<dbReference type="KEGG" id="slb:AWJ20_453"/>
<keyword evidence="7 9" id="KW-0496">Mitochondrion</keyword>
<dbReference type="InterPro" id="IPR027532">
    <property type="entry name" value="Mdm12"/>
</dbReference>
<proteinExistence type="inferred from homology"/>
<evidence type="ECO:0000313" key="12">
    <source>
        <dbReference type="EMBL" id="ANB12209.1"/>
    </source>
</evidence>
<keyword evidence="13" id="KW-1185">Reference proteome</keyword>
<dbReference type="GO" id="GO:1990456">
    <property type="term" value="P:mitochondrion-endoplasmic reticulum membrane tethering"/>
    <property type="evidence" value="ECO:0007669"/>
    <property type="project" value="TreeGrafter"/>
</dbReference>
<keyword evidence="4 9" id="KW-0256">Endoplasmic reticulum</keyword>
<comment type="function">
    <text evidence="9">Component of the ERMES/MDM complex, which serves as a molecular tether to connect the endoplasmic reticulum (ER) and mitochondria. Components of this complex are involved in the control of mitochondrial shape and protein biogenesis, and function in nonvesicular lipid trafficking between the ER and mitochondria. MDM12 is required for the interaction of the ER-resident membrane protein MMM1 and the outer mitochondrial membrane-resident beta-barrel protein MDM10. The MDM12-MMM1 subcomplex functions in the major beta-barrel assembly pathway that is responsible for biogenesis of all mitochondrial outer membrane beta-barrel proteins, and acts in a late step after the SAM complex. The MDM10-MDM12-MMM1 subcomplex further acts in the TOM40-specific pathway after the action of the MDM12-MMM1 complex. Essential for establishing and maintaining the structure of mitochondria and maintenance of mtDNA nucleoids.</text>
</comment>
<evidence type="ECO:0000256" key="1">
    <source>
        <dbReference type="ARBA" id="ARBA00004370"/>
    </source>
</evidence>
<feature type="compositionally biased region" description="Basic residues" evidence="10">
    <location>
        <begin position="106"/>
        <end position="115"/>
    </location>
</feature>
<protein>
    <recommendedName>
        <fullName evidence="9">Mitochondrial distribution and morphology protein 12</fullName>
    </recommendedName>
    <alternativeName>
        <fullName evidence="9">Mitochondrial inheritance component MDM12</fullName>
    </alternativeName>
</protein>
<reference evidence="12 13" key="1">
    <citation type="submission" date="2016-02" db="EMBL/GenBank/DDBJ databases">
        <title>Complete genome sequence and transcriptome regulation of the pentose utilising yeast Sugiyamaella lignohabitans.</title>
        <authorList>
            <person name="Bellasio M."/>
            <person name="Peymann A."/>
            <person name="Valli M."/>
            <person name="Sipitzky M."/>
            <person name="Graf A."/>
            <person name="Sauer M."/>
            <person name="Marx H."/>
            <person name="Mattanovich D."/>
        </authorList>
    </citation>
    <scope>NUCLEOTIDE SEQUENCE [LARGE SCALE GENOMIC DNA]</scope>
    <source>
        <strain evidence="12 13">CBS 10342</strain>
    </source>
</reference>
<dbReference type="Proteomes" id="UP000189580">
    <property type="component" value="Chromosome a"/>
</dbReference>
<dbReference type="PANTHER" id="PTHR28204">
    <property type="entry name" value="MITOCHONDRIAL DISTRIBUTION AND MORPHOLOGY PROTEIN 12"/>
    <property type="match status" value="1"/>
</dbReference>
<keyword evidence="6" id="KW-0446">Lipid-binding</keyword>
<dbReference type="Pfam" id="PF26544">
    <property type="entry name" value="Mdm12"/>
    <property type="match status" value="2"/>
</dbReference>
<evidence type="ECO:0000256" key="10">
    <source>
        <dbReference type="SAM" id="MobiDB-lite"/>
    </source>
</evidence>
<evidence type="ECO:0000256" key="4">
    <source>
        <dbReference type="ARBA" id="ARBA00022824"/>
    </source>
</evidence>
<dbReference type="OrthoDB" id="3356905at2759"/>